<name>A0A7X1J2S3_9ACTN</name>
<feature type="compositionally biased region" description="Low complexity" evidence="1">
    <location>
        <begin position="15"/>
        <end position="24"/>
    </location>
</feature>
<protein>
    <submittedName>
        <fullName evidence="2">Uncharacterized protein</fullName>
    </submittedName>
</protein>
<proteinExistence type="predicted"/>
<sequence length="186" mass="19960">MTTGNEPPTTPGPPDGSDTTPTPEQLRMRDGRNRFTRNPATAANDARAAQLRAQGWTYQRIADHLGYKTKTGAIDAVKRAVREICADGAGDLLALLLERAETLYEAAMEVMEANHVVVSHGKVITLPGEDGVERPLTDHGPKLAALREARATIDSIASLTGLKKAKVEHSGGVKYEVVGVDPEQLK</sequence>
<dbReference type="EMBL" id="JACMSF010000015">
    <property type="protein sequence ID" value="MBC2903153.1"/>
    <property type="molecule type" value="Genomic_DNA"/>
</dbReference>
<feature type="compositionally biased region" description="Low complexity" evidence="1">
    <location>
        <begin position="36"/>
        <end position="46"/>
    </location>
</feature>
<feature type="region of interest" description="Disordered" evidence="1">
    <location>
        <begin position="1"/>
        <end position="46"/>
    </location>
</feature>
<evidence type="ECO:0000313" key="2">
    <source>
        <dbReference type="EMBL" id="MBC2903153.1"/>
    </source>
</evidence>
<organism evidence="2 3">
    <name type="scientific">Streptomyces cupreus</name>
    <dbReference type="NCBI Taxonomy" id="2759956"/>
    <lineage>
        <taxon>Bacteria</taxon>
        <taxon>Bacillati</taxon>
        <taxon>Actinomycetota</taxon>
        <taxon>Actinomycetes</taxon>
        <taxon>Kitasatosporales</taxon>
        <taxon>Streptomycetaceae</taxon>
        <taxon>Streptomyces</taxon>
    </lineage>
</organism>
<dbReference type="AlphaFoldDB" id="A0A7X1J2S3"/>
<reference evidence="2 3" key="1">
    <citation type="submission" date="2020-08" db="EMBL/GenBank/DDBJ databases">
        <title>Streptomyces sp. PSKA01 genome sequencing and assembly.</title>
        <authorList>
            <person name="Mandal S."/>
            <person name="Maiti P.K."/>
            <person name="Das P."/>
        </authorList>
    </citation>
    <scope>NUCLEOTIDE SEQUENCE [LARGE SCALE GENOMIC DNA]</scope>
    <source>
        <strain evidence="2 3">PSKA01</strain>
    </source>
</reference>
<accession>A0A7X1J2S3</accession>
<dbReference type="Proteomes" id="UP000584670">
    <property type="component" value="Unassembled WGS sequence"/>
</dbReference>
<dbReference type="RefSeq" id="WP_186283041.1">
    <property type="nucleotide sequence ID" value="NZ_JACMSF010000015.1"/>
</dbReference>
<evidence type="ECO:0000256" key="1">
    <source>
        <dbReference type="SAM" id="MobiDB-lite"/>
    </source>
</evidence>
<evidence type="ECO:0000313" key="3">
    <source>
        <dbReference type="Proteomes" id="UP000584670"/>
    </source>
</evidence>
<comment type="caution">
    <text evidence="2">The sequence shown here is derived from an EMBL/GenBank/DDBJ whole genome shotgun (WGS) entry which is preliminary data.</text>
</comment>
<gene>
    <name evidence="2" type="ORF">H4N64_16360</name>
</gene>
<keyword evidence="3" id="KW-1185">Reference proteome</keyword>